<dbReference type="InterPro" id="IPR006909">
    <property type="entry name" value="Rad21/Rec8_C_eu"/>
</dbReference>
<dbReference type="EMBL" id="KZ302117">
    <property type="protein sequence ID" value="PFH47335.1"/>
    <property type="molecule type" value="Genomic_DNA"/>
</dbReference>
<dbReference type="GO" id="GO:0003682">
    <property type="term" value="F:chromatin binding"/>
    <property type="evidence" value="ECO:0007669"/>
    <property type="project" value="TreeGrafter"/>
</dbReference>
<accession>A0A2A9N8Z3</accession>
<keyword evidence="7" id="KW-1185">Reference proteome</keyword>
<dbReference type="Gene3D" id="1.10.10.580">
    <property type="entry name" value="Structural maintenance of chromosome 1. Chain E"/>
    <property type="match status" value="1"/>
</dbReference>
<evidence type="ECO:0000259" key="4">
    <source>
        <dbReference type="Pfam" id="PF04824"/>
    </source>
</evidence>
<dbReference type="GO" id="GO:1990414">
    <property type="term" value="P:replication-born double-strand break repair via sister chromatid exchange"/>
    <property type="evidence" value="ECO:0007669"/>
    <property type="project" value="TreeGrafter"/>
</dbReference>
<keyword evidence="3" id="KW-0539">Nucleus</keyword>
<dbReference type="GO" id="GO:0005634">
    <property type="term" value="C:nucleus"/>
    <property type="evidence" value="ECO:0007669"/>
    <property type="project" value="UniProtKB-SubCell"/>
</dbReference>
<gene>
    <name evidence="6" type="ORF">AMATHDRAFT_67921</name>
</gene>
<proteinExistence type="inferred from homology"/>
<protein>
    <recommendedName>
        <fullName evidence="8">Rad21/Rec8-like protein N-terminal domain-containing protein</fullName>
    </recommendedName>
</protein>
<evidence type="ECO:0000259" key="5">
    <source>
        <dbReference type="Pfam" id="PF04825"/>
    </source>
</evidence>
<dbReference type="Pfam" id="PF04825">
    <property type="entry name" value="Rad21_Rec8_N"/>
    <property type="match status" value="1"/>
</dbReference>
<evidence type="ECO:0000256" key="2">
    <source>
        <dbReference type="ARBA" id="ARBA00009870"/>
    </source>
</evidence>
<dbReference type="InterPro" id="IPR023093">
    <property type="entry name" value="ScpA-like_C"/>
</dbReference>
<comment type="similarity">
    <text evidence="2">Belongs to the rad21 family.</text>
</comment>
<dbReference type="STRING" id="703135.A0A2A9N8Z3"/>
<dbReference type="PANTHER" id="PTHR12585">
    <property type="entry name" value="SCC1 / RAD21 FAMILY MEMBER"/>
    <property type="match status" value="1"/>
</dbReference>
<dbReference type="PANTHER" id="PTHR12585:SF69">
    <property type="entry name" value="FI11703P"/>
    <property type="match status" value="1"/>
</dbReference>
<evidence type="ECO:0008006" key="8">
    <source>
        <dbReference type="Google" id="ProtNLM"/>
    </source>
</evidence>
<dbReference type="OrthoDB" id="10071381at2759"/>
<dbReference type="AlphaFoldDB" id="A0A2A9N8Z3"/>
<reference evidence="6 7" key="1">
    <citation type="submission" date="2014-02" db="EMBL/GenBank/DDBJ databases">
        <title>Transposable element dynamics among asymbiotic and ectomycorrhizal Amanita fungi.</title>
        <authorList>
            <consortium name="DOE Joint Genome Institute"/>
            <person name="Hess J."/>
            <person name="Skrede I."/>
            <person name="Wolfe B."/>
            <person name="LaButti K."/>
            <person name="Ohm R.A."/>
            <person name="Grigoriev I.V."/>
            <person name="Pringle A."/>
        </authorList>
    </citation>
    <scope>NUCLEOTIDE SEQUENCE [LARGE SCALE GENOMIC DNA]</scope>
    <source>
        <strain evidence="6 7">SKay4041</strain>
    </source>
</reference>
<dbReference type="InterPro" id="IPR036390">
    <property type="entry name" value="WH_DNA-bd_sf"/>
</dbReference>
<dbReference type="GO" id="GO:0007064">
    <property type="term" value="P:mitotic sister chromatid cohesion"/>
    <property type="evidence" value="ECO:0007669"/>
    <property type="project" value="TreeGrafter"/>
</dbReference>
<organism evidence="6 7">
    <name type="scientific">Amanita thiersii Skay4041</name>
    <dbReference type="NCBI Taxonomy" id="703135"/>
    <lineage>
        <taxon>Eukaryota</taxon>
        <taxon>Fungi</taxon>
        <taxon>Dikarya</taxon>
        <taxon>Basidiomycota</taxon>
        <taxon>Agaricomycotina</taxon>
        <taxon>Agaricomycetes</taxon>
        <taxon>Agaricomycetidae</taxon>
        <taxon>Agaricales</taxon>
        <taxon>Pluteineae</taxon>
        <taxon>Amanitaceae</taxon>
        <taxon>Amanita</taxon>
    </lineage>
</organism>
<dbReference type="InterPro" id="IPR039781">
    <property type="entry name" value="Rad21/Rec8-like"/>
</dbReference>
<evidence type="ECO:0000256" key="3">
    <source>
        <dbReference type="ARBA" id="ARBA00023242"/>
    </source>
</evidence>
<evidence type="ECO:0000256" key="1">
    <source>
        <dbReference type="ARBA" id="ARBA00004123"/>
    </source>
</evidence>
<evidence type="ECO:0000313" key="7">
    <source>
        <dbReference type="Proteomes" id="UP000242287"/>
    </source>
</evidence>
<feature type="domain" description="Rad21/Rec8-like protein N-terminal" evidence="5">
    <location>
        <begin position="1"/>
        <end position="101"/>
    </location>
</feature>
<dbReference type="Proteomes" id="UP000242287">
    <property type="component" value="Unassembled WGS sequence"/>
</dbReference>
<dbReference type="GO" id="GO:0030892">
    <property type="term" value="C:mitotic cohesin complex"/>
    <property type="evidence" value="ECO:0007669"/>
    <property type="project" value="TreeGrafter"/>
</dbReference>
<comment type="subcellular location">
    <subcellularLocation>
        <location evidence="1">Nucleus</location>
    </subcellularLocation>
</comment>
<sequence>MFYSEAILSRRGPLGKVWLAAHMERKLSKLQALQTDIEQSVDAIMGQEIEMMALRLSGQLLLGVVRIYSRKAKYLLDDCNEALLKIKLAFRPGVVDMTDDQLIVSKNTITLQVNNADLDLLLPDVNWDVDFEYQALSLDERHGHHQAHIDDITLRTADDLQHMDLNDPFDVGPSDGIGSQDFPDVDLGIDWGNEHHETEDNISFDGSLGVARDALPREASVDLEFKAREALDLETVLAEKSLDSPRNLNHGDIMELDLPTFEGVDLGELGVGFDVPQNHLMEILSRTSSPLTELPGTPLPEATEDNIEIIVPTSHTTRKIVKEKRQIVDFVTELQMDLEDNVGQGSPLDKDYNAMMNEQKFLRYSVPVLRLLEIHSDPLPHFFHSKAQTFPCYAPSGAIPAIAQLFLRPIKTGKKRRISINHGDSKRQRIETKAGFVELEQTRNTEPLLGGVHLGAEMLGHRSVEHNDDHFSQDNLGYQAEFPASPALIPRDSCLSSPAGSSYQDRDGEISFDTTLLIADFDIRSSEQSQTQTDIEKGVEASKNNEGYSKTTMKALKIILKVLRPDSPETLTFGVLTGNATRHAAASFFFELLVLGTRNCLKLSQASPFANIDFAAQEKLWAVGTETED</sequence>
<feature type="domain" description="Rad21/Rec8-like protein C-terminal eukaryotic" evidence="4">
    <location>
        <begin position="573"/>
        <end position="617"/>
    </location>
</feature>
<dbReference type="SUPFAM" id="SSF46785">
    <property type="entry name" value="Winged helix' DNA-binding domain"/>
    <property type="match status" value="1"/>
</dbReference>
<name>A0A2A9N8Z3_9AGAR</name>
<dbReference type="InterPro" id="IPR006910">
    <property type="entry name" value="Rad21_Rec8_N"/>
</dbReference>
<evidence type="ECO:0000313" key="6">
    <source>
        <dbReference type="EMBL" id="PFH47335.1"/>
    </source>
</evidence>
<dbReference type="Pfam" id="PF04824">
    <property type="entry name" value="Rad21_Rec8"/>
    <property type="match status" value="1"/>
</dbReference>